<sequence>MNGRGLVVTDNRRYACSGLPTASSAGTYAYNRPRVPSDRHPLLTALLVAVASRIAVSSVLMVWLLLIAVCVSIM</sequence>
<evidence type="ECO:0000313" key="3">
    <source>
        <dbReference type="Proteomes" id="UP001303046"/>
    </source>
</evidence>
<keyword evidence="1" id="KW-0472">Membrane</keyword>
<keyword evidence="3" id="KW-1185">Reference proteome</keyword>
<dbReference type="EMBL" id="JAVFWL010000006">
    <property type="protein sequence ID" value="KAK6761416.1"/>
    <property type="molecule type" value="Genomic_DNA"/>
</dbReference>
<reference evidence="2 3" key="1">
    <citation type="submission" date="2023-08" db="EMBL/GenBank/DDBJ databases">
        <title>A Necator americanus chromosomal reference genome.</title>
        <authorList>
            <person name="Ilik V."/>
            <person name="Petrzelkova K.J."/>
            <person name="Pardy F."/>
            <person name="Fuh T."/>
            <person name="Niatou-Singa F.S."/>
            <person name="Gouil Q."/>
            <person name="Baker L."/>
            <person name="Ritchie M.E."/>
            <person name="Jex A.R."/>
            <person name="Gazzola D."/>
            <person name="Li H."/>
            <person name="Toshio Fujiwara R."/>
            <person name="Zhan B."/>
            <person name="Aroian R.V."/>
            <person name="Pafco B."/>
            <person name="Schwarz E.M."/>
        </authorList>
    </citation>
    <scope>NUCLEOTIDE SEQUENCE [LARGE SCALE GENOMIC DNA]</scope>
    <source>
        <strain evidence="2 3">Aroian</strain>
        <tissue evidence="2">Whole animal</tissue>
    </source>
</reference>
<feature type="transmembrane region" description="Helical" evidence="1">
    <location>
        <begin position="42"/>
        <end position="71"/>
    </location>
</feature>
<protein>
    <submittedName>
        <fullName evidence="2">Uncharacterized protein</fullName>
    </submittedName>
</protein>
<keyword evidence="1" id="KW-0812">Transmembrane</keyword>
<dbReference type="Proteomes" id="UP001303046">
    <property type="component" value="Unassembled WGS sequence"/>
</dbReference>
<accession>A0ABR1EHN3</accession>
<gene>
    <name evidence="2" type="primary">Necator_chrX.g22634</name>
    <name evidence="2" type="ORF">RB195_022471</name>
</gene>
<keyword evidence="1" id="KW-1133">Transmembrane helix</keyword>
<organism evidence="2 3">
    <name type="scientific">Necator americanus</name>
    <name type="common">Human hookworm</name>
    <dbReference type="NCBI Taxonomy" id="51031"/>
    <lineage>
        <taxon>Eukaryota</taxon>
        <taxon>Metazoa</taxon>
        <taxon>Ecdysozoa</taxon>
        <taxon>Nematoda</taxon>
        <taxon>Chromadorea</taxon>
        <taxon>Rhabditida</taxon>
        <taxon>Rhabditina</taxon>
        <taxon>Rhabditomorpha</taxon>
        <taxon>Strongyloidea</taxon>
        <taxon>Ancylostomatidae</taxon>
        <taxon>Bunostominae</taxon>
        <taxon>Necator</taxon>
    </lineage>
</organism>
<evidence type="ECO:0000256" key="1">
    <source>
        <dbReference type="SAM" id="Phobius"/>
    </source>
</evidence>
<proteinExistence type="predicted"/>
<name>A0ABR1EHN3_NECAM</name>
<comment type="caution">
    <text evidence="2">The sequence shown here is derived from an EMBL/GenBank/DDBJ whole genome shotgun (WGS) entry which is preliminary data.</text>
</comment>
<evidence type="ECO:0000313" key="2">
    <source>
        <dbReference type="EMBL" id="KAK6761416.1"/>
    </source>
</evidence>